<dbReference type="PROSITE" id="PS50157">
    <property type="entry name" value="ZINC_FINGER_C2H2_2"/>
    <property type="match status" value="1"/>
</dbReference>
<dbReference type="PROSITE" id="PS00028">
    <property type="entry name" value="ZINC_FINGER_C2H2_1"/>
    <property type="match status" value="2"/>
</dbReference>
<accession>A0A6N2BUG3</accession>
<dbReference type="GO" id="GO:0008270">
    <property type="term" value="F:zinc ion binding"/>
    <property type="evidence" value="ECO:0007669"/>
    <property type="project" value="UniProtKB-KW"/>
</dbReference>
<dbReference type="InterPro" id="IPR013087">
    <property type="entry name" value="Znf_C2H2_type"/>
</dbReference>
<dbReference type="Gene3D" id="3.30.160.60">
    <property type="entry name" value="Classic Zinc Finger"/>
    <property type="match status" value="1"/>
</dbReference>
<dbReference type="AlphaFoldDB" id="A0A6N2BUG3"/>
<organism evidence="3">
    <name type="scientific">Solanum chilense</name>
    <name type="common">Tomato</name>
    <name type="synonym">Lycopersicon chilense</name>
    <dbReference type="NCBI Taxonomy" id="4083"/>
    <lineage>
        <taxon>Eukaryota</taxon>
        <taxon>Viridiplantae</taxon>
        <taxon>Streptophyta</taxon>
        <taxon>Embryophyta</taxon>
        <taxon>Tracheophyta</taxon>
        <taxon>Spermatophyta</taxon>
        <taxon>Magnoliopsida</taxon>
        <taxon>eudicotyledons</taxon>
        <taxon>Gunneridae</taxon>
        <taxon>Pentapetalae</taxon>
        <taxon>asterids</taxon>
        <taxon>lamiids</taxon>
        <taxon>Solanales</taxon>
        <taxon>Solanaceae</taxon>
        <taxon>Solanoideae</taxon>
        <taxon>Solaneae</taxon>
        <taxon>Solanum</taxon>
        <taxon>Solanum subgen. Lycopersicon</taxon>
    </lineage>
</organism>
<keyword evidence="1" id="KW-0479">Metal-binding</keyword>
<feature type="domain" description="C2H2-type" evidence="2">
    <location>
        <begin position="42"/>
        <end position="70"/>
    </location>
</feature>
<dbReference type="EMBL" id="RXGB01001628">
    <property type="protein sequence ID" value="TMW98127.1"/>
    <property type="molecule type" value="Genomic_DNA"/>
</dbReference>
<keyword evidence="1" id="KW-0862">Zinc</keyword>
<proteinExistence type="predicted"/>
<evidence type="ECO:0000259" key="2">
    <source>
        <dbReference type="PROSITE" id="PS50157"/>
    </source>
</evidence>
<evidence type="ECO:0000256" key="1">
    <source>
        <dbReference type="PROSITE-ProRule" id="PRU00042"/>
    </source>
</evidence>
<gene>
    <name evidence="3" type="ORF">EJD97_004463</name>
</gene>
<keyword evidence="1" id="KW-0863">Zinc-finger</keyword>
<dbReference type="SMART" id="SM00355">
    <property type="entry name" value="ZnF_C2H2"/>
    <property type="match status" value="2"/>
</dbReference>
<evidence type="ECO:0000313" key="3">
    <source>
        <dbReference type="EMBL" id="TMW98127.1"/>
    </source>
</evidence>
<reference evidence="3" key="1">
    <citation type="submission" date="2019-05" db="EMBL/GenBank/DDBJ databases">
        <title>The de novo reference genome and transcriptome assemblies of the wild tomato species Solanum chilense.</title>
        <authorList>
            <person name="Stam R."/>
            <person name="Nosenko T."/>
            <person name="Hoerger A.C."/>
            <person name="Stephan W."/>
            <person name="Seidel M.A."/>
            <person name="Kuhn J.M.M."/>
            <person name="Haberer G."/>
            <person name="Tellier A."/>
        </authorList>
    </citation>
    <scope>NUCLEOTIDE SEQUENCE</scope>
    <source>
        <tissue evidence="3">Mature leaves</tissue>
    </source>
</reference>
<protein>
    <recommendedName>
        <fullName evidence="2">C2H2-type domain-containing protein</fullName>
    </recommendedName>
</protein>
<sequence>MVPYTNAIACRVCDKIFSHPLPLLYHFNQVHGRECYVYTNAIACRVCDKIFSHPLPLLYHFDQVHAREGYVLEKQRSGYPVSRTTHFKLNSKQGHSQFASRANGQANFRSMSEESHSRGQVHKMKELNLFDFTNAFIKKPDKPFIFENVEEDEDQNVDLELKL</sequence>
<comment type="caution">
    <text evidence="3">The sequence shown here is derived from an EMBL/GenBank/DDBJ whole genome shotgun (WGS) entry which is preliminary data.</text>
</comment>
<name>A0A6N2BUG3_SOLCI</name>